<protein>
    <recommendedName>
        <fullName evidence="3">Sulfur carrier protein FdhD</fullName>
    </recommendedName>
</protein>
<gene>
    <name evidence="3" type="primary">fdhD</name>
    <name evidence="4" type="ORF">AUC68_00285</name>
</gene>
<dbReference type="EMBL" id="LPWG01000001">
    <property type="protein sequence ID" value="ODS01343.1"/>
    <property type="molecule type" value="Genomic_DNA"/>
</dbReference>
<accession>A0A1E3W6A9</accession>
<comment type="caution">
    <text evidence="3">Lacks conserved residue(s) required for the propagation of feature annotation.</text>
</comment>
<comment type="similarity">
    <text evidence="3">Belongs to the FdhD family.</text>
</comment>
<sequence length="278" mass="29112">MMKPIVRVPCSVWRADSASATMTAGTRAIPEETAIAFTFNTASYAVMMATPQDLEDFAVGFALTEGIVPSLEAIDTVEVVEEEAGIELRVWLKAKDAAEFLGRRRKLAGPTGCGLCGVESLIEAMRPPPAVSQGRVFTPDEIMTAVSSLAAHQELNRETRAVHAAGFWEPARGLVAIREDVGRHNALDKLAGARARDGGGGGGAHGVIVLTSRVAIEMVQKSAMIGAPVVVAVSAPTALAVRMAEACGLTLAAVARKDGFEVFTHPHRIAGASKSDVA</sequence>
<dbReference type="InterPro" id="IPR003786">
    <property type="entry name" value="FdhD"/>
</dbReference>
<dbReference type="SUPFAM" id="SSF53927">
    <property type="entry name" value="Cytidine deaminase-like"/>
    <property type="match status" value="1"/>
</dbReference>
<evidence type="ECO:0000313" key="4">
    <source>
        <dbReference type="EMBL" id="ODS01343.1"/>
    </source>
</evidence>
<comment type="subcellular location">
    <subcellularLocation>
        <location evidence="3">Cytoplasm</location>
    </subcellularLocation>
</comment>
<dbReference type="GO" id="GO:0006777">
    <property type="term" value="P:Mo-molybdopterin cofactor biosynthetic process"/>
    <property type="evidence" value="ECO:0007669"/>
    <property type="project" value="UniProtKB-UniRule"/>
</dbReference>
<dbReference type="GO" id="GO:0016783">
    <property type="term" value="F:sulfurtransferase activity"/>
    <property type="evidence" value="ECO:0007669"/>
    <property type="project" value="InterPro"/>
</dbReference>
<evidence type="ECO:0000313" key="5">
    <source>
        <dbReference type="Proteomes" id="UP000094501"/>
    </source>
</evidence>
<comment type="function">
    <text evidence="3">Required for formate dehydrogenase (FDH) activity. Acts as a sulfur carrier protein that transfers sulfur from IscS to the molybdenum cofactor prior to its insertion into FDH.</text>
</comment>
<organism evidence="4 5">
    <name type="scientific">Methyloceanibacter methanicus</name>
    <dbReference type="NCBI Taxonomy" id="1774968"/>
    <lineage>
        <taxon>Bacteria</taxon>
        <taxon>Pseudomonadati</taxon>
        <taxon>Pseudomonadota</taxon>
        <taxon>Alphaproteobacteria</taxon>
        <taxon>Hyphomicrobiales</taxon>
        <taxon>Hyphomicrobiaceae</taxon>
        <taxon>Methyloceanibacter</taxon>
    </lineage>
</organism>
<dbReference type="Gene3D" id="3.40.140.10">
    <property type="entry name" value="Cytidine Deaminase, domain 2"/>
    <property type="match status" value="1"/>
</dbReference>
<feature type="active site" description="Cysteine persulfide intermediate" evidence="3">
    <location>
        <position position="113"/>
    </location>
</feature>
<evidence type="ECO:0000256" key="1">
    <source>
        <dbReference type="ARBA" id="ARBA00022490"/>
    </source>
</evidence>
<keyword evidence="5" id="KW-1185">Reference proteome</keyword>
<evidence type="ECO:0000256" key="2">
    <source>
        <dbReference type="ARBA" id="ARBA00023150"/>
    </source>
</evidence>
<evidence type="ECO:0000256" key="3">
    <source>
        <dbReference type="HAMAP-Rule" id="MF_00187"/>
    </source>
</evidence>
<dbReference type="STRING" id="1774968.AUC68_00285"/>
<reference evidence="4 5" key="1">
    <citation type="journal article" date="2016" name="Environ. Microbiol.">
        <title>New Methyloceanibacter diversity from North Sea sediments includes methanotroph containing solely the soluble methane monooxygenase.</title>
        <authorList>
            <person name="Vekeman B."/>
            <person name="Kerckhof F.M."/>
            <person name="Cremers G."/>
            <person name="de Vos P."/>
            <person name="Vandamme P."/>
            <person name="Boon N."/>
            <person name="Op den Camp H.J."/>
            <person name="Heylen K."/>
        </authorList>
    </citation>
    <scope>NUCLEOTIDE SEQUENCE [LARGE SCALE GENOMIC DNA]</scope>
    <source>
        <strain evidence="4 5">R-67174</strain>
    </source>
</reference>
<keyword evidence="1 3" id="KW-0963">Cytoplasm</keyword>
<dbReference type="PANTHER" id="PTHR30592">
    <property type="entry name" value="FORMATE DEHYDROGENASE"/>
    <property type="match status" value="1"/>
</dbReference>
<comment type="caution">
    <text evidence="4">The sequence shown here is derived from an EMBL/GenBank/DDBJ whole genome shotgun (WGS) entry which is preliminary data.</text>
</comment>
<dbReference type="NCBIfam" id="TIGR00129">
    <property type="entry name" value="fdhD_narQ"/>
    <property type="match status" value="1"/>
</dbReference>
<dbReference type="RefSeq" id="WP_069435816.1">
    <property type="nucleotide sequence ID" value="NZ_LPWG01000001.1"/>
</dbReference>
<dbReference type="PIRSF" id="PIRSF015626">
    <property type="entry name" value="FdhD"/>
    <property type="match status" value="1"/>
</dbReference>
<dbReference type="InterPro" id="IPR016193">
    <property type="entry name" value="Cytidine_deaminase-like"/>
</dbReference>
<name>A0A1E3W6A9_9HYPH</name>
<dbReference type="HAMAP" id="MF_00187">
    <property type="entry name" value="FdhD"/>
    <property type="match status" value="1"/>
</dbReference>
<proteinExistence type="inferred from homology"/>
<dbReference type="Gene3D" id="3.10.20.10">
    <property type="match status" value="1"/>
</dbReference>
<dbReference type="Proteomes" id="UP000094501">
    <property type="component" value="Unassembled WGS sequence"/>
</dbReference>
<keyword evidence="2 3" id="KW-0501">Molybdenum cofactor biosynthesis</keyword>
<dbReference type="AlphaFoldDB" id="A0A1E3W6A9"/>
<dbReference type="Pfam" id="PF02634">
    <property type="entry name" value="FdhD-NarQ"/>
    <property type="match status" value="1"/>
</dbReference>
<keyword evidence="4" id="KW-0808">Transferase</keyword>
<dbReference type="GO" id="GO:0005737">
    <property type="term" value="C:cytoplasm"/>
    <property type="evidence" value="ECO:0007669"/>
    <property type="project" value="UniProtKB-SubCell"/>
</dbReference>
<dbReference type="OrthoDB" id="3197277at2"/>
<dbReference type="GO" id="GO:0097163">
    <property type="term" value="F:sulfur carrier activity"/>
    <property type="evidence" value="ECO:0007669"/>
    <property type="project" value="UniProtKB-UniRule"/>
</dbReference>
<dbReference type="PANTHER" id="PTHR30592:SF1">
    <property type="entry name" value="SULFUR CARRIER PROTEIN FDHD"/>
    <property type="match status" value="1"/>
</dbReference>